<feature type="transmembrane region" description="Helical" evidence="3">
    <location>
        <begin position="159"/>
        <end position="179"/>
    </location>
</feature>
<dbReference type="InterPro" id="IPR020846">
    <property type="entry name" value="MFS_dom"/>
</dbReference>
<reference evidence="6" key="1">
    <citation type="submission" date="2024-06" db="EMBL/GenBank/DDBJ databases">
        <title>Multi-omics analyses provide insights into the biosynthesis of the anticancer antibiotic pleurotin in Hohenbuehelia grisea.</title>
        <authorList>
            <person name="Weaver J.A."/>
            <person name="Alberti F."/>
        </authorList>
    </citation>
    <scope>NUCLEOTIDE SEQUENCE [LARGE SCALE GENOMIC DNA]</scope>
    <source>
        <strain evidence="6">T-177</strain>
    </source>
</reference>
<feature type="transmembrane region" description="Helical" evidence="3">
    <location>
        <begin position="387"/>
        <end position="406"/>
    </location>
</feature>
<evidence type="ECO:0000256" key="2">
    <source>
        <dbReference type="ARBA" id="ARBA00006727"/>
    </source>
</evidence>
<feature type="transmembrane region" description="Helical" evidence="3">
    <location>
        <begin position="58"/>
        <end position="78"/>
    </location>
</feature>
<dbReference type="InterPro" id="IPR036259">
    <property type="entry name" value="MFS_trans_sf"/>
</dbReference>
<feature type="transmembrane region" description="Helical" evidence="3">
    <location>
        <begin position="295"/>
        <end position="314"/>
    </location>
</feature>
<dbReference type="Proteomes" id="UP001556367">
    <property type="component" value="Unassembled WGS sequence"/>
</dbReference>
<evidence type="ECO:0000313" key="5">
    <source>
        <dbReference type="EMBL" id="KAL0946435.1"/>
    </source>
</evidence>
<feature type="transmembrane region" description="Helical" evidence="3">
    <location>
        <begin position="326"/>
        <end position="343"/>
    </location>
</feature>
<feature type="transmembrane region" description="Helical" evidence="3">
    <location>
        <begin position="217"/>
        <end position="237"/>
    </location>
</feature>
<organism evidence="5 6">
    <name type="scientific">Hohenbuehelia grisea</name>
    <dbReference type="NCBI Taxonomy" id="104357"/>
    <lineage>
        <taxon>Eukaryota</taxon>
        <taxon>Fungi</taxon>
        <taxon>Dikarya</taxon>
        <taxon>Basidiomycota</taxon>
        <taxon>Agaricomycotina</taxon>
        <taxon>Agaricomycetes</taxon>
        <taxon>Agaricomycetidae</taxon>
        <taxon>Agaricales</taxon>
        <taxon>Pleurotineae</taxon>
        <taxon>Pleurotaceae</taxon>
        <taxon>Hohenbuehelia</taxon>
    </lineage>
</organism>
<feature type="transmembrane region" description="Helical" evidence="3">
    <location>
        <begin position="349"/>
        <end position="367"/>
    </location>
</feature>
<evidence type="ECO:0000256" key="3">
    <source>
        <dbReference type="SAM" id="Phobius"/>
    </source>
</evidence>
<keyword evidence="3" id="KW-0812">Transmembrane</keyword>
<proteinExistence type="inferred from homology"/>
<feature type="transmembrane region" description="Helical" evidence="3">
    <location>
        <begin position="98"/>
        <end position="117"/>
    </location>
</feature>
<feature type="transmembrane region" description="Helical" evidence="3">
    <location>
        <begin position="129"/>
        <end position="153"/>
    </location>
</feature>
<dbReference type="InterPro" id="IPR011701">
    <property type="entry name" value="MFS"/>
</dbReference>
<feature type="transmembrane region" description="Helical" evidence="3">
    <location>
        <begin position="418"/>
        <end position="438"/>
    </location>
</feature>
<comment type="similarity">
    <text evidence="2">Belongs to the major facilitator superfamily. Monocarboxylate porter (TC 2.A.1.13) family.</text>
</comment>
<dbReference type="SUPFAM" id="SSF103473">
    <property type="entry name" value="MFS general substrate transporter"/>
    <property type="match status" value="1"/>
</dbReference>
<dbReference type="InterPro" id="IPR050327">
    <property type="entry name" value="Proton-linked_MCT"/>
</dbReference>
<dbReference type="Gene3D" id="1.20.1250.20">
    <property type="entry name" value="MFS general substrate transporter like domains"/>
    <property type="match status" value="2"/>
</dbReference>
<name>A0ABR3ISY1_9AGAR</name>
<dbReference type="PROSITE" id="PS50850">
    <property type="entry name" value="MFS"/>
    <property type="match status" value="1"/>
</dbReference>
<dbReference type="PANTHER" id="PTHR11360">
    <property type="entry name" value="MONOCARBOXYLATE TRANSPORTER"/>
    <property type="match status" value="1"/>
</dbReference>
<feature type="transmembrane region" description="Helical" evidence="3">
    <location>
        <begin position="186"/>
        <end position="205"/>
    </location>
</feature>
<keyword evidence="6" id="KW-1185">Reference proteome</keyword>
<accession>A0ABR3ISY1</accession>
<gene>
    <name evidence="5" type="ORF">HGRIS_012658</name>
</gene>
<keyword evidence="3" id="KW-0472">Membrane</keyword>
<dbReference type="EMBL" id="JASNQZ010000015">
    <property type="protein sequence ID" value="KAL0946435.1"/>
    <property type="molecule type" value="Genomic_DNA"/>
</dbReference>
<sequence>MSEQVSPPCASFYTEPEVKAGPESALDVCKEKTVISIQPTEINLSDTDDSFPDGGLRAWLVLGGVMCITFSTFGYVNAWGVFQAYYQDTILKNTSPSSIAWIGSIQYSLVFFPGLITGRLFDLGYLKSLLSSASAILVLATFLIAQCTQYWHFLLCQGFAIGLASGVAFGPATAVLAHWFKRRRGLALGLIAVGSSIGGTVFPIAARRLIVLVGFQWTMRIIGFILLITLGIGCLTLQRRLPPVNVAGGLLNLRAFRSATYSIYCASAFCVFLGIYTVLTYIDVSATHMGISPDFSFYLVAIVNASSGLGRFISGIVADMYGPMNAMIPMTAFAAVLTFAWPFAQNMRALIVVAVLYGFSSGTYTSLLQKPIMELGDTGDVGRRIGMFQTILAVGALSGPPISGAINSATGDFQATGYYAGSVILVGVGLMCISRHLVLRGFWGQF</sequence>
<protein>
    <recommendedName>
        <fullName evidence="4">Major facilitator superfamily (MFS) profile domain-containing protein</fullName>
    </recommendedName>
</protein>
<dbReference type="Pfam" id="PF07690">
    <property type="entry name" value="MFS_1"/>
    <property type="match status" value="1"/>
</dbReference>
<feature type="domain" description="Major facilitator superfamily (MFS) profile" evidence="4">
    <location>
        <begin position="260"/>
        <end position="446"/>
    </location>
</feature>
<evidence type="ECO:0000313" key="6">
    <source>
        <dbReference type="Proteomes" id="UP001556367"/>
    </source>
</evidence>
<comment type="caution">
    <text evidence="5">The sequence shown here is derived from an EMBL/GenBank/DDBJ whole genome shotgun (WGS) entry which is preliminary data.</text>
</comment>
<evidence type="ECO:0000256" key="1">
    <source>
        <dbReference type="ARBA" id="ARBA00004141"/>
    </source>
</evidence>
<dbReference type="PANTHER" id="PTHR11360:SF234">
    <property type="entry name" value="MFS-TYPE TRANSPORTER DBAD-RELATED"/>
    <property type="match status" value="1"/>
</dbReference>
<comment type="subcellular location">
    <subcellularLocation>
        <location evidence="1">Membrane</location>
        <topology evidence="1">Multi-pass membrane protein</topology>
    </subcellularLocation>
</comment>
<evidence type="ECO:0000259" key="4">
    <source>
        <dbReference type="PROSITE" id="PS50850"/>
    </source>
</evidence>
<feature type="transmembrane region" description="Helical" evidence="3">
    <location>
        <begin position="258"/>
        <end position="279"/>
    </location>
</feature>
<keyword evidence="3" id="KW-1133">Transmembrane helix</keyword>